<feature type="transmembrane region" description="Helical" evidence="1">
    <location>
        <begin position="115"/>
        <end position="132"/>
    </location>
</feature>
<protein>
    <submittedName>
        <fullName evidence="2">Uncharacterized protein</fullName>
    </submittedName>
</protein>
<evidence type="ECO:0000313" key="3">
    <source>
        <dbReference type="Proteomes" id="UP000620075"/>
    </source>
</evidence>
<name>A0A934N5X6_9BACT</name>
<keyword evidence="1" id="KW-0472">Membrane</keyword>
<dbReference type="EMBL" id="JAEKNQ010000009">
    <property type="protein sequence ID" value="MBJ7601850.1"/>
    <property type="molecule type" value="Genomic_DNA"/>
</dbReference>
<reference evidence="2 3" key="1">
    <citation type="submission" date="2020-10" db="EMBL/GenBank/DDBJ databases">
        <title>Ca. Dormibacterota MAGs.</title>
        <authorList>
            <person name="Montgomery K."/>
        </authorList>
    </citation>
    <scope>NUCLEOTIDE SEQUENCE [LARGE SCALE GENOMIC DNA]</scope>
    <source>
        <strain evidence="2">SC8811_S16_3</strain>
    </source>
</reference>
<sequence>MNSTVEQAATPEPAGHRSELLAVGNRWYNLLATSVLCLGGLTFGPVIFQEHDLSDKVDDGGFLVIAVLALGWYLWSGNRFKRSPVFILLGALALVVQFLGLVLERDDPKAFGDNIGGLFFFALVMGLIAFQYRRTTVHGSSLAGCPT</sequence>
<comment type="caution">
    <text evidence="2">The sequence shown here is derived from an EMBL/GenBank/DDBJ whole genome shotgun (WGS) entry which is preliminary data.</text>
</comment>
<accession>A0A934N5X6</accession>
<dbReference type="RefSeq" id="WP_338176221.1">
    <property type="nucleotide sequence ID" value="NZ_JAEKNQ010000009.1"/>
</dbReference>
<feature type="transmembrane region" description="Helical" evidence="1">
    <location>
        <begin position="27"/>
        <end position="48"/>
    </location>
</feature>
<gene>
    <name evidence="2" type="ORF">JF888_01420</name>
</gene>
<dbReference type="Proteomes" id="UP000620075">
    <property type="component" value="Unassembled WGS sequence"/>
</dbReference>
<dbReference type="AlphaFoldDB" id="A0A934N5X6"/>
<feature type="transmembrane region" description="Helical" evidence="1">
    <location>
        <begin position="85"/>
        <end position="103"/>
    </location>
</feature>
<keyword evidence="1" id="KW-1133">Transmembrane helix</keyword>
<feature type="transmembrane region" description="Helical" evidence="1">
    <location>
        <begin position="60"/>
        <end position="78"/>
    </location>
</feature>
<organism evidence="2 3">
    <name type="scientific">Candidatus Dormiibacter inghamiae</name>
    <dbReference type="NCBI Taxonomy" id="3127013"/>
    <lineage>
        <taxon>Bacteria</taxon>
        <taxon>Bacillati</taxon>
        <taxon>Candidatus Dormiibacterota</taxon>
        <taxon>Candidatus Dormibacteria</taxon>
        <taxon>Candidatus Dormibacterales</taxon>
        <taxon>Candidatus Dormibacteraceae</taxon>
        <taxon>Candidatus Dormiibacter</taxon>
    </lineage>
</organism>
<evidence type="ECO:0000313" key="2">
    <source>
        <dbReference type="EMBL" id="MBJ7601850.1"/>
    </source>
</evidence>
<proteinExistence type="predicted"/>
<evidence type="ECO:0000256" key="1">
    <source>
        <dbReference type="SAM" id="Phobius"/>
    </source>
</evidence>
<keyword evidence="1" id="KW-0812">Transmembrane</keyword>